<evidence type="ECO:0000313" key="3">
    <source>
        <dbReference type="Proteomes" id="UP000053070"/>
    </source>
</evidence>
<reference evidence="2 3" key="1">
    <citation type="submission" date="2015-04" db="EMBL/GenBank/DDBJ databases">
        <title>The draft genome sequence of Erythrobacr gangjinensis K7-2.</title>
        <authorList>
            <person name="Zhuang L."/>
            <person name="Liu Y."/>
            <person name="Shao Z."/>
        </authorList>
    </citation>
    <scope>NUCLEOTIDE SEQUENCE [LARGE SCALE GENOMIC DNA]</scope>
    <source>
        <strain evidence="2 3">K7-2</strain>
    </source>
</reference>
<dbReference type="Proteomes" id="UP000053070">
    <property type="component" value="Unassembled WGS sequence"/>
</dbReference>
<dbReference type="SUPFAM" id="SSF52833">
    <property type="entry name" value="Thioredoxin-like"/>
    <property type="match status" value="1"/>
</dbReference>
<dbReference type="Gene3D" id="3.40.30.10">
    <property type="entry name" value="Glutaredoxin"/>
    <property type="match status" value="1"/>
</dbReference>
<proteinExistence type="predicted"/>
<dbReference type="PANTHER" id="PTHR13887:SF41">
    <property type="entry name" value="THIOREDOXIN SUPERFAMILY PROTEIN"/>
    <property type="match status" value="1"/>
</dbReference>
<name>A0A0G9MN75_9SPHN</name>
<comment type="caution">
    <text evidence="2">The sequence shown here is derived from an EMBL/GenBank/DDBJ whole genome shotgun (WGS) entry which is preliminary data.</text>
</comment>
<dbReference type="STRING" id="502682.BMF35_a1420"/>
<dbReference type="AlphaFoldDB" id="A0A0G9MN75"/>
<evidence type="ECO:0000313" key="2">
    <source>
        <dbReference type="EMBL" id="KLE32142.1"/>
    </source>
</evidence>
<dbReference type="GO" id="GO:0016491">
    <property type="term" value="F:oxidoreductase activity"/>
    <property type="evidence" value="ECO:0007669"/>
    <property type="project" value="InterPro"/>
</dbReference>
<dbReference type="EMBL" id="LBHC01000002">
    <property type="protein sequence ID" value="KLE32142.1"/>
    <property type="molecule type" value="Genomic_DNA"/>
</dbReference>
<protein>
    <recommendedName>
        <fullName evidence="1">DSBA-like thioredoxin domain-containing protein</fullName>
    </recommendedName>
</protein>
<dbReference type="Pfam" id="PF01323">
    <property type="entry name" value="DSBA"/>
    <property type="match status" value="1"/>
</dbReference>
<dbReference type="PATRIC" id="fig|502682.8.peg.2472"/>
<organism evidence="2 3">
    <name type="scientific">Aurantiacibacter gangjinensis</name>
    <dbReference type="NCBI Taxonomy" id="502682"/>
    <lineage>
        <taxon>Bacteria</taxon>
        <taxon>Pseudomonadati</taxon>
        <taxon>Pseudomonadota</taxon>
        <taxon>Alphaproteobacteria</taxon>
        <taxon>Sphingomonadales</taxon>
        <taxon>Erythrobacteraceae</taxon>
        <taxon>Aurantiacibacter</taxon>
    </lineage>
</organism>
<sequence length="237" mass="26566">MVDGETRMNKPFPIVVDIWSDVMCPWCAVGYRRFMEGAKLAGDAVDVTVRWMPFELNPDMPAEGVERVPYLARKYDRTREQVEDMQAQMNAAGEEVGFPMEWQGEGEAPPAMMWNTFNAHVLLRWALATHGPAEQTALKEAMLSAHFQRRRKISDRDVLLELVENCGLDREAASAALDNENMQLAVRADEQRGREGGITAVPTFVVNHKYGLQGAQEPENFAAALRKIAEMEEAPAS</sequence>
<dbReference type="InterPro" id="IPR001853">
    <property type="entry name" value="DSBA-like_thioredoxin_dom"/>
</dbReference>
<dbReference type="OrthoDB" id="9799122at2"/>
<accession>A0A0G9MN75</accession>
<dbReference type="InterPro" id="IPR036249">
    <property type="entry name" value="Thioredoxin-like_sf"/>
</dbReference>
<feature type="domain" description="DSBA-like thioredoxin" evidence="1">
    <location>
        <begin position="15"/>
        <end position="225"/>
    </location>
</feature>
<keyword evidence="3" id="KW-1185">Reference proteome</keyword>
<evidence type="ECO:0000259" key="1">
    <source>
        <dbReference type="Pfam" id="PF01323"/>
    </source>
</evidence>
<gene>
    <name evidence="2" type="ORF">AAW01_12125</name>
</gene>
<dbReference type="CDD" id="cd03024">
    <property type="entry name" value="DsbA_FrnE"/>
    <property type="match status" value="1"/>
</dbReference>
<dbReference type="PANTHER" id="PTHR13887">
    <property type="entry name" value="GLUTATHIONE S-TRANSFERASE KAPPA"/>
    <property type="match status" value="1"/>
</dbReference>